<evidence type="ECO:0000313" key="3">
    <source>
        <dbReference type="EMBL" id="OAA32108.1"/>
    </source>
</evidence>
<gene>
    <name evidence="3" type="ORF">AAL_01440</name>
</gene>
<keyword evidence="1" id="KW-0732">Signal</keyword>
<dbReference type="AlphaFoldDB" id="A0A166U648"/>
<proteinExistence type="predicted"/>
<dbReference type="GO" id="GO:0005509">
    <property type="term" value="F:calcium ion binding"/>
    <property type="evidence" value="ECO:0007669"/>
    <property type="project" value="InterPro"/>
</dbReference>
<keyword evidence="4" id="KW-1185">Reference proteome</keyword>
<dbReference type="Proteomes" id="UP000078544">
    <property type="component" value="Unassembled WGS sequence"/>
</dbReference>
<reference evidence="3 4" key="1">
    <citation type="journal article" date="2016" name="Genome Biol. Evol.">
        <title>Divergent and convergent evolution of fungal pathogenicity.</title>
        <authorList>
            <person name="Shang Y."/>
            <person name="Xiao G."/>
            <person name="Zheng P."/>
            <person name="Cen K."/>
            <person name="Zhan S."/>
            <person name="Wang C."/>
        </authorList>
    </citation>
    <scope>NUCLEOTIDE SEQUENCE [LARGE SCALE GENOMIC DNA]</scope>
    <source>
        <strain evidence="3 4">RCEF 2490</strain>
    </source>
</reference>
<dbReference type="SUPFAM" id="SSF110083">
    <property type="entry name" value="Peptidylarginine deiminase Pad4, middle domain"/>
    <property type="match status" value="1"/>
</dbReference>
<dbReference type="Gene3D" id="3.75.10.10">
    <property type="entry name" value="L-arginine/glycine Amidinotransferase, Chain A"/>
    <property type="match status" value="1"/>
</dbReference>
<dbReference type="Pfam" id="PF03068">
    <property type="entry name" value="PAD"/>
    <property type="match status" value="1"/>
</dbReference>
<evidence type="ECO:0000256" key="1">
    <source>
        <dbReference type="SAM" id="SignalP"/>
    </source>
</evidence>
<dbReference type="InterPro" id="IPR004303">
    <property type="entry name" value="PAD"/>
</dbReference>
<dbReference type="GO" id="GO:0004668">
    <property type="term" value="F:protein-arginine deiminase activity"/>
    <property type="evidence" value="ECO:0007669"/>
    <property type="project" value="InterPro"/>
</dbReference>
<accession>A0A166U648</accession>
<dbReference type="EMBL" id="AZGY01000002">
    <property type="protein sequence ID" value="OAA32108.1"/>
    <property type="molecule type" value="Genomic_DNA"/>
</dbReference>
<feature type="domain" description="Protein-arginine deiminase C-terminal" evidence="2">
    <location>
        <begin position="187"/>
        <end position="350"/>
    </location>
</feature>
<comment type="caution">
    <text evidence="3">The sequence shown here is derived from an EMBL/GenBank/DDBJ whole genome shotgun (WGS) entry which is preliminary data.</text>
</comment>
<feature type="chain" id="PRO_5007880391" evidence="1">
    <location>
        <begin position="20"/>
        <end position="350"/>
    </location>
</feature>
<dbReference type="SUPFAM" id="SSF55909">
    <property type="entry name" value="Pentein"/>
    <property type="match status" value="1"/>
</dbReference>
<dbReference type="STRING" id="1081109.A0A166U648"/>
<dbReference type="InterPro" id="IPR036556">
    <property type="entry name" value="PAD_central_sf"/>
</dbReference>
<organism evidence="3 4">
    <name type="scientific">Moelleriella libera RCEF 2490</name>
    <dbReference type="NCBI Taxonomy" id="1081109"/>
    <lineage>
        <taxon>Eukaryota</taxon>
        <taxon>Fungi</taxon>
        <taxon>Dikarya</taxon>
        <taxon>Ascomycota</taxon>
        <taxon>Pezizomycotina</taxon>
        <taxon>Sordariomycetes</taxon>
        <taxon>Hypocreomycetidae</taxon>
        <taxon>Hypocreales</taxon>
        <taxon>Clavicipitaceae</taxon>
        <taxon>Moelleriella</taxon>
    </lineage>
</organism>
<evidence type="ECO:0000313" key="4">
    <source>
        <dbReference type="Proteomes" id="UP000078544"/>
    </source>
</evidence>
<sequence length="350" mass="38027">MRMFSGLLFISAAATAADALKVTILGDTNRDGVVDMTGDSDLAGKEIWTNGRGALFLANIGDTNSSCSQSINEDTPAHQIDQCHDASGEIQKNPKYLAPLRTTPISDLTASARGRVFVSGPHASGKVRIFHDRGHGQWAYVNEVYEFGPQDLRPGLVLGIDARDVRRPDGWDGRVVVHFNVTDNGETASDRIALRVAPVLTHHPVQRPDQVFTADTIDGPQIGPQMHFVNEIRGFSKEAGVEKPVVVMKTKGDVWVQDFFEPGYTSIPGPDGPVYLRIMIRSRQNGRSAGREVFATLRSDTVGGVQHMGNSSAETIDFDSGESLGNLETIPPYSHNGQHFPAGRCVMGRH</sequence>
<feature type="signal peptide" evidence="1">
    <location>
        <begin position="1"/>
        <end position="19"/>
    </location>
</feature>
<dbReference type="PANTHER" id="PTHR10837">
    <property type="entry name" value="PEPTIDYLARGININE DEIMINASE"/>
    <property type="match status" value="1"/>
</dbReference>
<protein>
    <submittedName>
        <fullName evidence="3">Arginine deiminase type-3</fullName>
    </submittedName>
</protein>
<evidence type="ECO:0000259" key="2">
    <source>
        <dbReference type="Pfam" id="PF03068"/>
    </source>
</evidence>
<dbReference type="InterPro" id="IPR013530">
    <property type="entry name" value="PAD_C"/>
</dbReference>
<name>A0A166U648_9HYPO</name>
<dbReference type="PANTHER" id="PTHR10837:SF8">
    <property type="entry name" value="PROTEIN-ARGININE DEIMINASE"/>
    <property type="match status" value="1"/>
</dbReference>
<dbReference type="OrthoDB" id="5102063at2759"/>
<dbReference type="GO" id="GO:0005737">
    <property type="term" value="C:cytoplasm"/>
    <property type="evidence" value="ECO:0007669"/>
    <property type="project" value="InterPro"/>
</dbReference>